<dbReference type="AlphaFoldDB" id="A0A437MLQ8"/>
<feature type="transmembrane region" description="Helical" evidence="1">
    <location>
        <begin position="405"/>
        <end position="422"/>
    </location>
</feature>
<evidence type="ECO:0000313" key="3">
    <source>
        <dbReference type="EMBL" id="RVT98563.1"/>
    </source>
</evidence>
<dbReference type="Proteomes" id="UP000282957">
    <property type="component" value="Unassembled WGS sequence"/>
</dbReference>
<evidence type="ECO:0000259" key="2">
    <source>
        <dbReference type="Pfam" id="PF13460"/>
    </source>
</evidence>
<keyword evidence="1" id="KW-1133">Transmembrane helix</keyword>
<comment type="caution">
    <text evidence="3">The sequence shown here is derived from an EMBL/GenBank/DDBJ whole genome shotgun (WGS) entry which is preliminary data.</text>
</comment>
<dbReference type="GO" id="GO:0044877">
    <property type="term" value="F:protein-containing complex binding"/>
    <property type="evidence" value="ECO:0007669"/>
    <property type="project" value="TreeGrafter"/>
</dbReference>
<evidence type="ECO:0000313" key="4">
    <source>
        <dbReference type="Proteomes" id="UP000282957"/>
    </source>
</evidence>
<sequence>MILILGATGLIGTHVAARLARAGHPVLGVARDIDGARRRSPGMAWARADLRHTTAEEWAGLLDGVHAVVNCAGALQDAPGDSLSAVHADGLRHLVQACEARGVRRFVHLSAAGVAVGRETAFNATKLAGEMMLERSALDWVILRPGLVLAPTAYGGSALLRGVAGFPGCIPLAWPDATVQAISVEDVAEAVLRALDGPARLRLDLVHAEPWPLRRLLPELRRWLGLRPARVIPLPAPLAWAAGRVADGLAWLGWRSPMRSTALEQLRQGIEGKPADAQRALGRQPLSVPAMLAGWPAGVQERWFARLYFLKPAMLGVLAGFWLISGIIGLLNVEGAATVLDEWPEEAAWWAVVGGSVVDIALGLAVMWRRAAGWALAGMLVVSAGYLLGGTLLRGDLWLDPLGPFLKIIPAAFLALAALAVLDDR</sequence>
<feature type="transmembrane region" description="Helical" evidence="1">
    <location>
        <begin position="308"/>
        <end position="328"/>
    </location>
</feature>
<keyword evidence="4" id="KW-1185">Reference proteome</keyword>
<dbReference type="EMBL" id="SACL01000001">
    <property type="protein sequence ID" value="RVT98563.1"/>
    <property type="molecule type" value="Genomic_DNA"/>
</dbReference>
<dbReference type="PANTHER" id="PTHR12126">
    <property type="entry name" value="NADH-UBIQUINONE OXIDOREDUCTASE 39 KDA SUBUNIT-RELATED"/>
    <property type="match status" value="1"/>
</dbReference>
<feature type="transmembrane region" description="Helical" evidence="1">
    <location>
        <begin position="374"/>
        <end position="393"/>
    </location>
</feature>
<accession>A0A437MLQ8</accession>
<keyword evidence="1" id="KW-0472">Membrane</keyword>
<dbReference type="OrthoDB" id="9814124at2"/>
<evidence type="ECO:0000256" key="1">
    <source>
        <dbReference type="SAM" id="Phobius"/>
    </source>
</evidence>
<dbReference type="InterPro" id="IPR051207">
    <property type="entry name" value="ComplexI_NDUFA9_subunit"/>
</dbReference>
<gene>
    <name evidence="3" type="ORF">EOD42_00125</name>
</gene>
<name>A0A437MLQ8_9PROT</name>
<dbReference type="Pfam" id="PF13460">
    <property type="entry name" value="NAD_binding_10"/>
    <property type="match status" value="1"/>
</dbReference>
<feature type="transmembrane region" description="Helical" evidence="1">
    <location>
        <begin position="348"/>
        <end position="367"/>
    </location>
</feature>
<organism evidence="3 4">
    <name type="scientific">Rhodovarius crocodyli</name>
    <dbReference type="NCBI Taxonomy" id="1979269"/>
    <lineage>
        <taxon>Bacteria</taxon>
        <taxon>Pseudomonadati</taxon>
        <taxon>Pseudomonadota</taxon>
        <taxon>Alphaproteobacteria</taxon>
        <taxon>Acetobacterales</taxon>
        <taxon>Roseomonadaceae</taxon>
        <taxon>Rhodovarius</taxon>
    </lineage>
</organism>
<dbReference type="Gene3D" id="3.40.50.720">
    <property type="entry name" value="NAD(P)-binding Rossmann-like Domain"/>
    <property type="match status" value="1"/>
</dbReference>
<protein>
    <submittedName>
        <fullName evidence="3">SDR family oxidoreductase</fullName>
    </submittedName>
</protein>
<dbReference type="InterPro" id="IPR016040">
    <property type="entry name" value="NAD(P)-bd_dom"/>
</dbReference>
<dbReference type="RefSeq" id="WP_127785035.1">
    <property type="nucleotide sequence ID" value="NZ_SACL01000001.1"/>
</dbReference>
<dbReference type="PANTHER" id="PTHR12126:SF11">
    <property type="entry name" value="NADH DEHYDROGENASE [UBIQUINONE] 1 ALPHA SUBCOMPLEX SUBUNIT 9, MITOCHONDRIAL"/>
    <property type="match status" value="1"/>
</dbReference>
<dbReference type="SUPFAM" id="SSF51735">
    <property type="entry name" value="NAD(P)-binding Rossmann-fold domains"/>
    <property type="match status" value="1"/>
</dbReference>
<dbReference type="InterPro" id="IPR036291">
    <property type="entry name" value="NAD(P)-bd_dom_sf"/>
</dbReference>
<dbReference type="InterPro" id="IPR025695">
    <property type="entry name" value="DoxX-like"/>
</dbReference>
<keyword evidence="1" id="KW-0812">Transmembrane</keyword>
<dbReference type="Pfam" id="PF13781">
    <property type="entry name" value="DoxX_3"/>
    <property type="match status" value="1"/>
</dbReference>
<feature type="domain" description="NAD(P)-binding" evidence="2">
    <location>
        <begin position="6"/>
        <end position="196"/>
    </location>
</feature>
<reference evidence="3 4" key="1">
    <citation type="submission" date="2019-01" db="EMBL/GenBank/DDBJ databases">
        <authorList>
            <person name="Chen W.-M."/>
        </authorList>
    </citation>
    <scope>NUCLEOTIDE SEQUENCE [LARGE SCALE GENOMIC DNA]</scope>
    <source>
        <strain evidence="3 4">CCP-6</strain>
    </source>
</reference>
<proteinExistence type="predicted"/>